<evidence type="ECO:0000313" key="4">
    <source>
        <dbReference type="Proteomes" id="UP000059074"/>
    </source>
</evidence>
<feature type="transmembrane region" description="Helical" evidence="1">
    <location>
        <begin position="44"/>
        <end position="67"/>
    </location>
</feature>
<reference evidence="3 4" key="1">
    <citation type="submission" date="2015-10" db="EMBL/GenBank/DDBJ databases">
        <title>Transcriptomic analysis of a linuron degrading triple-species bacterial consortium.</title>
        <authorList>
            <person name="Albers P."/>
        </authorList>
    </citation>
    <scope>NUCLEOTIDE SEQUENCE [LARGE SCALE GENOMIC DNA]</scope>
    <source>
        <strain evidence="3 4">WDL6</strain>
    </source>
</reference>
<evidence type="ECO:0000256" key="1">
    <source>
        <dbReference type="SAM" id="Phobius"/>
    </source>
</evidence>
<dbReference type="Proteomes" id="UP000059074">
    <property type="component" value="Unassembled WGS sequence"/>
</dbReference>
<dbReference type="EMBL" id="LMTR01000015">
    <property type="protein sequence ID" value="KWT71992.1"/>
    <property type="molecule type" value="Genomic_DNA"/>
</dbReference>
<dbReference type="AlphaFoldDB" id="A0A109BNF0"/>
<organism evidence="3 4">
    <name type="scientific">Hyphomicrobium sulfonivorans</name>
    <dbReference type="NCBI Taxonomy" id="121290"/>
    <lineage>
        <taxon>Bacteria</taxon>
        <taxon>Pseudomonadati</taxon>
        <taxon>Pseudomonadota</taxon>
        <taxon>Alphaproteobacteria</taxon>
        <taxon>Hyphomicrobiales</taxon>
        <taxon>Hyphomicrobiaceae</taxon>
        <taxon>Hyphomicrobium</taxon>
    </lineage>
</organism>
<keyword evidence="1" id="KW-0472">Membrane</keyword>
<keyword evidence="1" id="KW-1133">Transmembrane helix</keyword>
<dbReference type="RefSeq" id="WP_068459070.1">
    <property type="nucleotide sequence ID" value="NZ_LMTR01000015.1"/>
</dbReference>
<dbReference type="PATRIC" id="fig|121290.4.peg.2923"/>
<sequence>MRYVIAMVFAFIGAVLAAMFLSSPAADWVTAHQSFDSSDDAENLHMLVFIVANMAGLVIGWTVGWIVSGLGRRGTTAADQ</sequence>
<evidence type="ECO:0000313" key="3">
    <source>
        <dbReference type="EMBL" id="KWT71992.1"/>
    </source>
</evidence>
<dbReference type="OrthoDB" id="7933762at2"/>
<gene>
    <name evidence="3" type="ORF">APY04_0275</name>
</gene>
<proteinExistence type="predicted"/>
<evidence type="ECO:0000256" key="2">
    <source>
        <dbReference type="SAM" id="SignalP"/>
    </source>
</evidence>
<keyword evidence="1" id="KW-0812">Transmembrane</keyword>
<comment type="caution">
    <text evidence="3">The sequence shown here is derived from an EMBL/GenBank/DDBJ whole genome shotgun (WGS) entry which is preliminary data.</text>
</comment>
<protein>
    <submittedName>
        <fullName evidence="3">Uncharacterized protein</fullName>
    </submittedName>
</protein>
<feature type="chain" id="PRO_5007132705" evidence="2">
    <location>
        <begin position="26"/>
        <end position="80"/>
    </location>
</feature>
<keyword evidence="4" id="KW-1185">Reference proteome</keyword>
<keyword evidence="2" id="KW-0732">Signal</keyword>
<name>A0A109BNF0_HYPSL</name>
<feature type="signal peptide" evidence="2">
    <location>
        <begin position="1"/>
        <end position="25"/>
    </location>
</feature>
<accession>A0A109BNF0</accession>